<evidence type="ECO:0000256" key="3">
    <source>
        <dbReference type="ARBA" id="ARBA00022691"/>
    </source>
</evidence>
<keyword evidence="5" id="KW-0408">Iron</keyword>
<name>A0A2M7UKT4_9BACT</name>
<dbReference type="CDD" id="cd01335">
    <property type="entry name" value="Radical_SAM"/>
    <property type="match status" value="1"/>
</dbReference>
<keyword evidence="4" id="KW-0479">Metal-binding</keyword>
<comment type="caution">
    <text evidence="8">The sequence shown here is derived from an EMBL/GenBank/DDBJ whole genome shotgun (WGS) entry which is preliminary data.</text>
</comment>
<dbReference type="InterPro" id="IPR023885">
    <property type="entry name" value="4Fe4S-binding_SPASM_dom"/>
</dbReference>
<keyword evidence="3" id="KW-0949">S-adenosyl-L-methionine</keyword>
<evidence type="ECO:0000256" key="4">
    <source>
        <dbReference type="ARBA" id="ARBA00022723"/>
    </source>
</evidence>
<dbReference type="Pfam" id="PF13186">
    <property type="entry name" value="SPASM"/>
    <property type="match status" value="1"/>
</dbReference>
<dbReference type="InterPro" id="IPR006638">
    <property type="entry name" value="Elp3/MiaA/NifB-like_rSAM"/>
</dbReference>
<dbReference type="SUPFAM" id="SSF102114">
    <property type="entry name" value="Radical SAM enzymes"/>
    <property type="match status" value="1"/>
</dbReference>
<accession>A0A2M7UKT4</accession>
<evidence type="ECO:0000259" key="7">
    <source>
        <dbReference type="PROSITE" id="PS51918"/>
    </source>
</evidence>
<dbReference type="PANTHER" id="PTHR11228">
    <property type="entry name" value="RADICAL SAM DOMAIN PROTEIN"/>
    <property type="match status" value="1"/>
</dbReference>
<evidence type="ECO:0000256" key="5">
    <source>
        <dbReference type="ARBA" id="ARBA00023004"/>
    </source>
</evidence>
<reference evidence="9" key="1">
    <citation type="submission" date="2017-09" db="EMBL/GenBank/DDBJ databases">
        <title>Depth-based differentiation of microbial function through sediment-hosted aquifers and enrichment of novel symbionts in the deep terrestrial subsurface.</title>
        <authorList>
            <person name="Probst A.J."/>
            <person name="Ladd B."/>
            <person name="Jarett J.K."/>
            <person name="Geller-Mcgrath D.E."/>
            <person name="Sieber C.M.K."/>
            <person name="Emerson J.B."/>
            <person name="Anantharaman K."/>
            <person name="Thomas B.C."/>
            <person name="Malmstrom R."/>
            <person name="Stieglmeier M."/>
            <person name="Klingl A."/>
            <person name="Woyke T."/>
            <person name="Ryan C.M."/>
            <person name="Banfield J.F."/>
        </authorList>
    </citation>
    <scope>NUCLEOTIDE SEQUENCE [LARGE SCALE GENOMIC DNA]</scope>
</reference>
<dbReference type="SMART" id="SM00729">
    <property type="entry name" value="Elp3"/>
    <property type="match status" value="1"/>
</dbReference>
<evidence type="ECO:0000256" key="2">
    <source>
        <dbReference type="ARBA" id="ARBA00022485"/>
    </source>
</evidence>
<dbReference type="InterPro" id="IPR058240">
    <property type="entry name" value="rSAM_sf"/>
</dbReference>
<comment type="cofactor">
    <cofactor evidence="1">
        <name>[4Fe-4S] cluster</name>
        <dbReference type="ChEBI" id="CHEBI:49883"/>
    </cofactor>
</comment>
<gene>
    <name evidence="8" type="ORF">COY11_00680</name>
</gene>
<dbReference type="PIRSF" id="PIRSF037420">
    <property type="entry name" value="PQQ_syn_pqqE"/>
    <property type="match status" value="1"/>
</dbReference>
<evidence type="ECO:0000313" key="8">
    <source>
        <dbReference type="EMBL" id="PIZ71897.1"/>
    </source>
</evidence>
<keyword evidence="6" id="KW-0411">Iron-sulfur</keyword>
<dbReference type="InterPro" id="IPR050377">
    <property type="entry name" value="Radical_SAM_PqqE_MftC-like"/>
</dbReference>
<dbReference type="SFLD" id="SFLDG01386">
    <property type="entry name" value="main_SPASM_domain-containing"/>
    <property type="match status" value="1"/>
</dbReference>
<dbReference type="Pfam" id="PF04055">
    <property type="entry name" value="Radical_SAM"/>
    <property type="match status" value="1"/>
</dbReference>
<dbReference type="AlphaFoldDB" id="A0A2M7UKT4"/>
<dbReference type="Proteomes" id="UP000229805">
    <property type="component" value="Unassembled WGS sequence"/>
</dbReference>
<dbReference type="InterPro" id="IPR007197">
    <property type="entry name" value="rSAM"/>
</dbReference>
<dbReference type="EMBL" id="PFOG01000032">
    <property type="protein sequence ID" value="PIZ71897.1"/>
    <property type="molecule type" value="Genomic_DNA"/>
</dbReference>
<dbReference type="Gene3D" id="3.20.20.70">
    <property type="entry name" value="Aldolase class I"/>
    <property type="match status" value="1"/>
</dbReference>
<dbReference type="PROSITE" id="PS51918">
    <property type="entry name" value="RADICAL_SAM"/>
    <property type="match status" value="1"/>
</dbReference>
<dbReference type="SFLD" id="SFLDS00029">
    <property type="entry name" value="Radical_SAM"/>
    <property type="match status" value="1"/>
</dbReference>
<organism evidence="8 9">
    <name type="scientific">Candidatus Portnoybacteria bacterium CG_4_10_14_0_2_um_filter_44_20</name>
    <dbReference type="NCBI Taxonomy" id="1974799"/>
    <lineage>
        <taxon>Bacteria</taxon>
        <taxon>Candidatus Portnoyibacteriota</taxon>
    </lineage>
</organism>
<dbReference type="GO" id="GO:0051539">
    <property type="term" value="F:4 iron, 4 sulfur cluster binding"/>
    <property type="evidence" value="ECO:0007669"/>
    <property type="project" value="UniProtKB-KW"/>
</dbReference>
<sequence>MNFANTLMHLNFLKKKPLVIFKVIKGYFYGLILKKPVLRTVDFAVTNVCNSRCKMCSAWLLYKKDSRKVLSPDEIINAFLQASKLGAMHINFTGGEPLTRNIDELCYIIKNIRPKYHLISLVTNSLLASKEKFAKLKEAGLDTIQLSIESMDPCVHDEIHGVPGNFEKVMRAYDYAKDVGFLICLSVVSTHANLDEVEKIIEFAREHNNNDTFVLLNPISASGAMVGKTEFKLTQEDLKKYENLLKIGLVRADTVVNFSGKGGCPGGKERIHITAFGDVITCPHVQISYGNVKNEPLEKIWK</sequence>
<keyword evidence="2" id="KW-0004">4Fe-4S</keyword>
<dbReference type="SFLD" id="SFLDG01067">
    <property type="entry name" value="SPASM/twitch_domain_containing"/>
    <property type="match status" value="1"/>
</dbReference>
<dbReference type="InterPro" id="IPR017200">
    <property type="entry name" value="PqqE-like"/>
</dbReference>
<evidence type="ECO:0000313" key="9">
    <source>
        <dbReference type="Proteomes" id="UP000229805"/>
    </source>
</evidence>
<protein>
    <recommendedName>
        <fullName evidence="7">Radical SAM core domain-containing protein</fullName>
    </recommendedName>
</protein>
<evidence type="ECO:0000256" key="1">
    <source>
        <dbReference type="ARBA" id="ARBA00001966"/>
    </source>
</evidence>
<dbReference type="PANTHER" id="PTHR11228:SF7">
    <property type="entry name" value="PQQA PEPTIDE CYCLASE"/>
    <property type="match status" value="1"/>
</dbReference>
<feature type="non-terminal residue" evidence="8">
    <location>
        <position position="302"/>
    </location>
</feature>
<dbReference type="InterPro" id="IPR013785">
    <property type="entry name" value="Aldolase_TIM"/>
</dbReference>
<dbReference type="GO" id="GO:0003824">
    <property type="term" value="F:catalytic activity"/>
    <property type="evidence" value="ECO:0007669"/>
    <property type="project" value="InterPro"/>
</dbReference>
<dbReference type="GO" id="GO:0046872">
    <property type="term" value="F:metal ion binding"/>
    <property type="evidence" value="ECO:0007669"/>
    <property type="project" value="UniProtKB-KW"/>
</dbReference>
<proteinExistence type="predicted"/>
<evidence type="ECO:0000256" key="6">
    <source>
        <dbReference type="ARBA" id="ARBA00023014"/>
    </source>
</evidence>
<feature type="domain" description="Radical SAM core" evidence="7">
    <location>
        <begin position="33"/>
        <end position="251"/>
    </location>
</feature>